<dbReference type="SUPFAM" id="SSF49265">
    <property type="entry name" value="Fibronectin type III"/>
    <property type="match status" value="1"/>
</dbReference>
<dbReference type="Gene3D" id="2.60.120.200">
    <property type="match status" value="1"/>
</dbReference>
<dbReference type="Pfam" id="PF00041">
    <property type="entry name" value="fn3"/>
    <property type="match status" value="1"/>
</dbReference>
<dbReference type="PANTHER" id="PTHR46708">
    <property type="entry name" value="TENASCIN"/>
    <property type="match status" value="1"/>
</dbReference>
<evidence type="ECO:0000313" key="3">
    <source>
        <dbReference type="EMBL" id="ACH38812.1"/>
    </source>
</evidence>
<dbReference type="AlphaFoldDB" id="B5EAA6"/>
<reference evidence="3 4" key="2">
    <citation type="journal article" date="2010" name="BMC Genomics">
        <title>The genome of Geobacter bemidjiensis, exemplar for the subsurface clade of Geobacter species that predominate in Fe(III)-reducing subsurface environments.</title>
        <authorList>
            <person name="Aklujkar M."/>
            <person name="Young N.D."/>
            <person name="Holmes D."/>
            <person name="Chavan M."/>
            <person name="Risso C."/>
            <person name="Kiss H.E."/>
            <person name="Han C.S."/>
            <person name="Land M.L."/>
            <person name="Lovley D.R."/>
        </authorList>
    </citation>
    <scope>NUCLEOTIDE SEQUENCE [LARGE SCALE GENOMIC DNA]</scope>
    <source>
        <strain evidence="4">ATCC BAA-1014 / DSM 16622 / JCM 12645 / Bem</strain>
    </source>
</reference>
<dbReference type="GO" id="GO:0000272">
    <property type="term" value="P:polysaccharide catabolic process"/>
    <property type="evidence" value="ECO:0007669"/>
    <property type="project" value="InterPro"/>
</dbReference>
<sequence>MLRRLKNVIIAAALVLFGVQGAGAAILFSEGFDTLANWSPPQGASGEACVRGQICTTAIPNGFYDYRVAGTEACSNLDGNHNTLNINELNARGGSGKAVTVWNEPCYSRSGSWGSDGLLGVDFAPQDEVYVRYWIKFQPDWRWDGDGSAGGRALGAANTSPMQKFMHLSHMNPSISPIWDFFSGVQNKPRFTPQLAKFSGGAMRIQFNLPHSPLTPTRDSSASFTLNVYLGAAPLDWSVPGTGGLPTPPGDGQWHSFEFYAKMNSAGGIANGISKVWYDGALVSTASNVVWIPTGDDPALWRWNHAWIGGNNSNTYLPANEQWYAVDDFVVSTHYSGPPPPPDTLRAEGISTSSIRLTWQSGSNGATYLVDGYRIYYGTDPANLNGSVTVAASQREAVVTSLAAGTRYYFAATAFKQEASDANENESLRSASANAVTVDLVRPDITLAPVTSPTRVASQTLSGTVADAGGIASVLVKVGAAAPVAATVTGNRWSCTVHNLTEGANSIVATAQDLSGNESTASGTIMLDTHPPVVTVSAFITPTIFTSQTISGTVTDVGGMVDSVSVQVGNGQSQAAQVNGYVWSFLVKNLQPGVATAITVSARDTAGNESSQNSALMSSIGVLKAGDLSGDNSVGVDDAQLAMQMGVGMKKPDAGQLQRGDLAPMVGGIPQPDGVIDTGDALLILGIVTGMVRF</sequence>
<dbReference type="InterPro" id="IPR050991">
    <property type="entry name" value="ECM_Regulatory_Proteins"/>
</dbReference>
<dbReference type="PANTHER" id="PTHR46708:SF2">
    <property type="entry name" value="FIBRONECTIN TYPE-III DOMAIN-CONTAINING PROTEIN"/>
    <property type="match status" value="1"/>
</dbReference>
<dbReference type="Gene3D" id="2.60.40.10">
    <property type="entry name" value="Immunoglobulins"/>
    <property type="match status" value="3"/>
</dbReference>
<gene>
    <name evidence="3" type="ordered locus">Gbem_1796</name>
</gene>
<dbReference type="InterPro" id="IPR036439">
    <property type="entry name" value="Dockerin_dom_sf"/>
</dbReference>
<proteinExistence type="predicted"/>
<accession>B5EAA6</accession>
<evidence type="ECO:0000259" key="2">
    <source>
        <dbReference type="PROSITE" id="PS50853"/>
    </source>
</evidence>
<keyword evidence="4" id="KW-1185">Reference proteome</keyword>
<dbReference type="RefSeq" id="WP_012530230.1">
    <property type="nucleotide sequence ID" value="NC_011146.1"/>
</dbReference>
<dbReference type="SMART" id="SM00060">
    <property type="entry name" value="FN3"/>
    <property type="match status" value="2"/>
</dbReference>
<dbReference type="Gene3D" id="1.10.1330.10">
    <property type="entry name" value="Dockerin domain"/>
    <property type="match status" value="1"/>
</dbReference>
<dbReference type="PROSITE" id="PS50853">
    <property type="entry name" value="FN3"/>
    <property type="match status" value="1"/>
</dbReference>
<dbReference type="EMBL" id="CP001124">
    <property type="protein sequence ID" value="ACH38812.1"/>
    <property type="molecule type" value="Genomic_DNA"/>
</dbReference>
<dbReference type="eggNOG" id="COG3391">
    <property type="taxonomic scope" value="Bacteria"/>
</dbReference>
<keyword evidence="1" id="KW-0677">Repeat</keyword>
<feature type="domain" description="Fibronectin type-III" evidence="2">
    <location>
        <begin position="341"/>
        <end position="444"/>
    </location>
</feature>
<dbReference type="KEGG" id="gbm:Gbem_1796"/>
<dbReference type="Proteomes" id="UP000008825">
    <property type="component" value="Chromosome"/>
</dbReference>
<organism evidence="3 4">
    <name type="scientific">Citrifermentans bemidjiense (strain ATCC BAA-1014 / DSM 16622 / JCM 12645 / Bem)</name>
    <name type="common">Geobacter bemidjiensis</name>
    <dbReference type="NCBI Taxonomy" id="404380"/>
    <lineage>
        <taxon>Bacteria</taxon>
        <taxon>Pseudomonadati</taxon>
        <taxon>Thermodesulfobacteriota</taxon>
        <taxon>Desulfuromonadia</taxon>
        <taxon>Geobacterales</taxon>
        <taxon>Geobacteraceae</taxon>
        <taxon>Citrifermentans</taxon>
    </lineage>
</organism>
<evidence type="ECO:0000256" key="1">
    <source>
        <dbReference type="ARBA" id="ARBA00022737"/>
    </source>
</evidence>
<evidence type="ECO:0000313" key="4">
    <source>
        <dbReference type="Proteomes" id="UP000008825"/>
    </source>
</evidence>
<protein>
    <submittedName>
        <fullName evidence="3">Fibronectin type III domain protein</fullName>
    </submittedName>
</protein>
<reference evidence="3 4" key="1">
    <citation type="submission" date="2008-07" db="EMBL/GenBank/DDBJ databases">
        <title>Complete sequence of Geobacter bemidjiensis BEM.</title>
        <authorList>
            <consortium name="US DOE Joint Genome Institute"/>
            <person name="Lucas S."/>
            <person name="Copeland A."/>
            <person name="Lapidus A."/>
            <person name="Glavina del Rio T."/>
            <person name="Dalin E."/>
            <person name="Tice H."/>
            <person name="Bruce D."/>
            <person name="Goodwin L."/>
            <person name="Pitluck S."/>
            <person name="Kiss H."/>
            <person name="Brettin T."/>
            <person name="Detter J.C."/>
            <person name="Han C."/>
            <person name="Kuske C.R."/>
            <person name="Schmutz J."/>
            <person name="Larimer F."/>
            <person name="Land M."/>
            <person name="Hauser L."/>
            <person name="Kyrpides N."/>
            <person name="Lykidis A."/>
            <person name="Lovley D."/>
            <person name="Richardson P."/>
        </authorList>
    </citation>
    <scope>NUCLEOTIDE SEQUENCE [LARGE SCALE GENOMIC DNA]</scope>
    <source>
        <strain evidence="4">ATCC BAA-1014 / DSM 16622 / JCM 12645 / Bem</strain>
    </source>
</reference>
<dbReference type="InterPro" id="IPR003961">
    <property type="entry name" value="FN3_dom"/>
</dbReference>
<dbReference type="STRING" id="404380.Gbem_1796"/>
<name>B5EAA6_CITBB</name>
<dbReference type="InterPro" id="IPR013783">
    <property type="entry name" value="Ig-like_fold"/>
</dbReference>
<dbReference type="CDD" id="cd00063">
    <property type="entry name" value="FN3"/>
    <property type="match status" value="1"/>
</dbReference>
<dbReference type="InterPro" id="IPR036116">
    <property type="entry name" value="FN3_sf"/>
</dbReference>
<dbReference type="HOGENOM" id="CLU_396794_0_0_7"/>